<dbReference type="InterPro" id="IPR027417">
    <property type="entry name" value="P-loop_NTPase"/>
</dbReference>
<evidence type="ECO:0000313" key="6">
    <source>
        <dbReference type="Proteomes" id="UP000199317"/>
    </source>
</evidence>
<dbReference type="SMART" id="SM00382">
    <property type="entry name" value="AAA"/>
    <property type="match status" value="1"/>
</dbReference>
<keyword evidence="1" id="KW-0472">Membrane</keyword>
<protein>
    <submittedName>
        <fullName evidence="5">Putative ABC transport system ATP-binding protein</fullName>
    </submittedName>
</protein>
<dbReference type="InterPro" id="IPR003439">
    <property type="entry name" value="ABC_transporter-like_ATP-bd"/>
</dbReference>
<dbReference type="EMBL" id="FNJL01000007">
    <property type="protein sequence ID" value="SDP07200.1"/>
    <property type="molecule type" value="Genomic_DNA"/>
</dbReference>
<dbReference type="PROSITE" id="PS00211">
    <property type="entry name" value="ABC_TRANSPORTER_1"/>
    <property type="match status" value="1"/>
</dbReference>
<dbReference type="AlphaFoldDB" id="A0A1H0PQX4"/>
<dbReference type="PANTHER" id="PTHR24220:SF659">
    <property type="entry name" value="TRANSPORTER, PUTATIVE-RELATED"/>
    <property type="match status" value="1"/>
</dbReference>
<dbReference type="Proteomes" id="UP000199317">
    <property type="component" value="Unassembled WGS sequence"/>
</dbReference>
<name>A0A1H0PQX4_9BURK</name>
<keyword evidence="6" id="KW-1185">Reference proteome</keyword>
<reference evidence="6" key="1">
    <citation type="submission" date="2016-10" db="EMBL/GenBank/DDBJ databases">
        <authorList>
            <person name="Varghese N."/>
            <person name="Submissions S."/>
        </authorList>
    </citation>
    <scope>NUCLEOTIDE SEQUENCE [LARGE SCALE GENOMIC DNA]</scope>
    <source>
        <strain evidence="6">DSM 17101</strain>
    </source>
</reference>
<keyword evidence="2" id="KW-0547">Nucleotide-binding</keyword>
<dbReference type="InterPro" id="IPR003593">
    <property type="entry name" value="AAA+_ATPase"/>
</dbReference>
<dbReference type="RefSeq" id="WP_092833186.1">
    <property type="nucleotide sequence ID" value="NZ_CP028290.1"/>
</dbReference>
<dbReference type="GO" id="GO:0005886">
    <property type="term" value="C:plasma membrane"/>
    <property type="evidence" value="ECO:0007669"/>
    <property type="project" value="TreeGrafter"/>
</dbReference>
<gene>
    <name evidence="5" type="ORF">SAMN04489708_10710</name>
</gene>
<dbReference type="PROSITE" id="PS50893">
    <property type="entry name" value="ABC_TRANSPORTER_2"/>
    <property type="match status" value="1"/>
</dbReference>
<dbReference type="SUPFAM" id="SSF52540">
    <property type="entry name" value="P-loop containing nucleoside triphosphate hydrolases"/>
    <property type="match status" value="1"/>
</dbReference>
<dbReference type="InterPro" id="IPR017871">
    <property type="entry name" value="ABC_transporter-like_CS"/>
</dbReference>
<evidence type="ECO:0000256" key="3">
    <source>
        <dbReference type="ARBA" id="ARBA00022840"/>
    </source>
</evidence>
<evidence type="ECO:0000256" key="2">
    <source>
        <dbReference type="ARBA" id="ARBA00022741"/>
    </source>
</evidence>
<proteinExistence type="predicted"/>
<dbReference type="Pfam" id="PF00005">
    <property type="entry name" value="ABC_tran"/>
    <property type="match status" value="1"/>
</dbReference>
<dbReference type="PANTHER" id="PTHR24220">
    <property type="entry name" value="IMPORT ATP-BINDING PROTEIN"/>
    <property type="match status" value="1"/>
</dbReference>
<organism evidence="5 6">
    <name type="scientific">Paracidovorax cattleyae</name>
    <dbReference type="NCBI Taxonomy" id="80868"/>
    <lineage>
        <taxon>Bacteria</taxon>
        <taxon>Pseudomonadati</taxon>
        <taxon>Pseudomonadota</taxon>
        <taxon>Betaproteobacteria</taxon>
        <taxon>Burkholderiales</taxon>
        <taxon>Comamonadaceae</taxon>
        <taxon>Paracidovorax</taxon>
    </lineage>
</organism>
<dbReference type="InterPro" id="IPR015854">
    <property type="entry name" value="ABC_transpr_LolD-like"/>
</dbReference>
<dbReference type="GO" id="GO:0016887">
    <property type="term" value="F:ATP hydrolysis activity"/>
    <property type="evidence" value="ECO:0007669"/>
    <property type="project" value="InterPro"/>
</dbReference>
<accession>A0A1H0PQX4</accession>
<keyword evidence="1" id="KW-1003">Cell membrane</keyword>
<dbReference type="OrthoDB" id="8905165at2"/>
<dbReference type="GO" id="GO:0005524">
    <property type="term" value="F:ATP binding"/>
    <property type="evidence" value="ECO:0007669"/>
    <property type="project" value="UniProtKB-KW"/>
</dbReference>
<sequence length="227" mass="23183">MIRSRGLEFAHSGGPSLRFPDVDLPQGSCLLLRGPSGSGKSTWLALAAGLRSASAGTLVVADRDLAAGARPGQAGRDAWRARTVGFLPQALHLSPALTISENLALAFFAAGLPRDGRAIAAVLNRLDLGALARRHPHQLSGGQAQRVALARAVLLSPRVLLADEPTASLDDEAAAAALALLAGSAAGCGATLVVATHDRRAIDALAPRAGMVSLERLPRAQAVEAGP</sequence>
<dbReference type="GO" id="GO:0022857">
    <property type="term" value="F:transmembrane transporter activity"/>
    <property type="evidence" value="ECO:0007669"/>
    <property type="project" value="TreeGrafter"/>
</dbReference>
<evidence type="ECO:0000259" key="4">
    <source>
        <dbReference type="PROSITE" id="PS50893"/>
    </source>
</evidence>
<dbReference type="Gene3D" id="3.40.50.300">
    <property type="entry name" value="P-loop containing nucleotide triphosphate hydrolases"/>
    <property type="match status" value="1"/>
</dbReference>
<keyword evidence="3 5" id="KW-0067">ATP-binding</keyword>
<evidence type="ECO:0000256" key="1">
    <source>
        <dbReference type="ARBA" id="ARBA00022475"/>
    </source>
</evidence>
<evidence type="ECO:0000313" key="5">
    <source>
        <dbReference type="EMBL" id="SDP07200.1"/>
    </source>
</evidence>
<feature type="domain" description="ABC transporter" evidence="4">
    <location>
        <begin position="2"/>
        <end position="224"/>
    </location>
</feature>